<keyword evidence="1" id="KW-0812">Transmembrane</keyword>
<evidence type="ECO:0000313" key="3">
    <source>
        <dbReference type="Proteomes" id="UP001316184"/>
    </source>
</evidence>
<proteinExistence type="predicted"/>
<accession>A0ABY5MBT0</accession>
<reference evidence="2 3" key="1">
    <citation type="submission" date="2022-08" db="EMBL/GenBank/DDBJ databases">
        <title>novel species in genus Aeromicrobium.</title>
        <authorList>
            <person name="Ye L."/>
        </authorList>
    </citation>
    <scope>NUCLEOTIDE SEQUENCE [LARGE SCALE GENOMIC DNA]</scope>
    <source>
        <strain evidence="3">zg-Y1379</strain>
    </source>
</reference>
<name>A0ABY5MBT0_9ACTN</name>
<sequence length="144" mass="15371">MTLLDDDASASALRHGRWQIVLFIAALVVCLAIMLAHPELFQLEEGEEAEVSELHATLRPWSIVAVGAMTVWALVLPALAARHRHALATDPAARRSFRVASTTLILLPVLPGWLLWGPAGLGAAAIGLVCLVATSVLARARNTQ</sequence>
<dbReference type="EMBL" id="CP102173">
    <property type="protein sequence ID" value="UUP14538.1"/>
    <property type="molecule type" value="Genomic_DNA"/>
</dbReference>
<evidence type="ECO:0000313" key="2">
    <source>
        <dbReference type="EMBL" id="UUP14538.1"/>
    </source>
</evidence>
<protein>
    <submittedName>
        <fullName evidence="2">Uncharacterized protein</fullName>
    </submittedName>
</protein>
<feature type="transmembrane region" description="Helical" evidence="1">
    <location>
        <begin position="122"/>
        <end position="140"/>
    </location>
</feature>
<dbReference type="RefSeq" id="WP_232398372.1">
    <property type="nucleotide sequence ID" value="NZ_CP102173.1"/>
</dbReference>
<keyword evidence="1" id="KW-1133">Transmembrane helix</keyword>
<dbReference type="Proteomes" id="UP001316184">
    <property type="component" value="Chromosome"/>
</dbReference>
<keyword evidence="1" id="KW-0472">Membrane</keyword>
<feature type="transmembrane region" description="Helical" evidence="1">
    <location>
        <begin position="58"/>
        <end position="79"/>
    </location>
</feature>
<keyword evidence="3" id="KW-1185">Reference proteome</keyword>
<evidence type="ECO:0000256" key="1">
    <source>
        <dbReference type="SAM" id="Phobius"/>
    </source>
</evidence>
<feature type="transmembrane region" description="Helical" evidence="1">
    <location>
        <begin position="20"/>
        <end position="38"/>
    </location>
</feature>
<organism evidence="2 3">
    <name type="scientific">Aeromicrobium wangtongii</name>
    <dbReference type="NCBI Taxonomy" id="2969247"/>
    <lineage>
        <taxon>Bacteria</taxon>
        <taxon>Bacillati</taxon>
        <taxon>Actinomycetota</taxon>
        <taxon>Actinomycetes</taxon>
        <taxon>Propionibacteriales</taxon>
        <taxon>Nocardioidaceae</taxon>
        <taxon>Aeromicrobium</taxon>
    </lineage>
</organism>
<gene>
    <name evidence="2" type="ORF">NQV15_04290</name>
</gene>
<feature type="transmembrane region" description="Helical" evidence="1">
    <location>
        <begin position="99"/>
        <end position="116"/>
    </location>
</feature>